<accession>A0A150AXN4</accession>
<evidence type="ECO:0000313" key="2">
    <source>
        <dbReference type="Proteomes" id="UP000075591"/>
    </source>
</evidence>
<organism evidence="1 2">
    <name type="scientific">Bacillus cereus</name>
    <dbReference type="NCBI Taxonomy" id="1396"/>
    <lineage>
        <taxon>Bacteria</taxon>
        <taxon>Bacillati</taxon>
        <taxon>Bacillota</taxon>
        <taxon>Bacilli</taxon>
        <taxon>Bacillales</taxon>
        <taxon>Bacillaceae</taxon>
        <taxon>Bacillus</taxon>
        <taxon>Bacillus cereus group</taxon>
    </lineage>
</organism>
<reference evidence="1 2" key="1">
    <citation type="submission" date="2015-12" db="EMBL/GenBank/DDBJ databases">
        <title>Bacillus cereus Group isolate.</title>
        <authorList>
            <person name="Kovac J."/>
        </authorList>
    </citation>
    <scope>NUCLEOTIDE SEQUENCE [LARGE SCALE GENOMIC DNA]</scope>
    <source>
        <strain evidence="1 2">FSL W8-0275</strain>
    </source>
</reference>
<sequence>MIGNCLQSLLAKLSEKERSKLDKLIQKYNTAVEEGNPIHHHLCMELIKAYQNIKLEHEKC</sequence>
<dbReference type="RefSeq" id="WP_061654161.1">
    <property type="nucleotide sequence ID" value="NZ_LOMT01000131.1"/>
</dbReference>
<protein>
    <submittedName>
        <fullName evidence="1">Uncharacterized protein</fullName>
    </submittedName>
</protein>
<evidence type="ECO:0000313" key="1">
    <source>
        <dbReference type="EMBL" id="KXX88340.1"/>
    </source>
</evidence>
<dbReference type="AlphaFoldDB" id="A0A150AXN4"/>
<dbReference type="Proteomes" id="UP000075591">
    <property type="component" value="Unassembled WGS sequence"/>
</dbReference>
<name>A0A150AXN4_BACCE</name>
<proteinExistence type="predicted"/>
<comment type="caution">
    <text evidence="1">The sequence shown here is derived from an EMBL/GenBank/DDBJ whole genome shotgun (WGS) entry which is preliminary data.</text>
</comment>
<dbReference type="EMBL" id="LOMT01000131">
    <property type="protein sequence ID" value="KXX88340.1"/>
    <property type="molecule type" value="Genomic_DNA"/>
</dbReference>
<gene>
    <name evidence="1" type="ORF">AT274_09655</name>
</gene>